<dbReference type="EMBL" id="RZNC01000001">
    <property type="protein sequence ID" value="RWZ68442.1"/>
    <property type="molecule type" value="Genomic_DNA"/>
</dbReference>
<evidence type="ECO:0000256" key="11">
    <source>
        <dbReference type="SAM" id="Phobius"/>
    </source>
</evidence>
<keyword evidence="3 9" id="KW-0136">Cellulose degradation</keyword>
<dbReference type="InterPro" id="IPR016288">
    <property type="entry name" value="Beta_cellobiohydrolase"/>
</dbReference>
<feature type="region of interest" description="Disordered" evidence="10">
    <location>
        <begin position="1"/>
        <end position="46"/>
    </location>
</feature>
<keyword evidence="2 9" id="KW-0378">Hydrolase</keyword>
<dbReference type="OrthoDB" id="309899at2"/>
<keyword evidence="13" id="KW-1185">Reference proteome</keyword>
<keyword evidence="11" id="KW-0812">Transmembrane</keyword>
<feature type="active site" description="Proton donor" evidence="8">
    <location>
        <position position="213"/>
    </location>
</feature>
<dbReference type="PRINTS" id="PR00733">
    <property type="entry name" value="GLHYDRLASE6"/>
</dbReference>
<evidence type="ECO:0000256" key="6">
    <source>
        <dbReference type="ARBA" id="ARBA00023295"/>
    </source>
</evidence>
<proteinExistence type="inferred from homology"/>
<feature type="transmembrane region" description="Helical" evidence="11">
    <location>
        <begin position="70"/>
        <end position="91"/>
    </location>
</feature>
<evidence type="ECO:0000256" key="1">
    <source>
        <dbReference type="ARBA" id="ARBA00022729"/>
    </source>
</evidence>
<evidence type="ECO:0000256" key="3">
    <source>
        <dbReference type="ARBA" id="ARBA00023001"/>
    </source>
</evidence>
<dbReference type="PROSITE" id="PS00656">
    <property type="entry name" value="GLYCOSYL_HYDROL_F6_2"/>
    <property type="match status" value="1"/>
</dbReference>
<dbReference type="PANTHER" id="PTHR34876">
    <property type="match status" value="1"/>
</dbReference>
<evidence type="ECO:0000256" key="10">
    <source>
        <dbReference type="SAM" id="MobiDB-lite"/>
    </source>
</evidence>
<keyword evidence="7 9" id="KW-0624">Polysaccharide degradation</keyword>
<keyword evidence="5 9" id="KW-0119">Carbohydrate metabolism</keyword>
<dbReference type="AlphaFoldDB" id="A0A3S3ZWX0"/>
<keyword evidence="11" id="KW-0472">Membrane</keyword>
<dbReference type="GO" id="GO:0004553">
    <property type="term" value="F:hydrolase activity, hydrolyzing O-glycosyl compounds"/>
    <property type="evidence" value="ECO:0007669"/>
    <property type="project" value="InterPro"/>
</dbReference>
<dbReference type="InterPro" id="IPR036434">
    <property type="entry name" value="Beta_cellobiohydrolase_sf"/>
</dbReference>
<dbReference type="Pfam" id="PF01341">
    <property type="entry name" value="Glyco_hydro_6"/>
    <property type="match status" value="1"/>
</dbReference>
<reference evidence="12 13" key="1">
    <citation type="submission" date="2018-12" db="EMBL/GenBank/DDBJ databases">
        <authorList>
            <person name="Li F."/>
        </authorList>
    </citation>
    <scope>NUCLEOTIDE SEQUENCE [LARGE SCALE GENOMIC DNA]</scope>
    <source>
        <strain evidence="12 13">8H24J-4-2</strain>
    </source>
</reference>
<dbReference type="SUPFAM" id="SSF51989">
    <property type="entry name" value="Glycosyl hydrolases family 6, cellulases"/>
    <property type="match status" value="1"/>
</dbReference>
<evidence type="ECO:0000256" key="9">
    <source>
        <dbReference type="RuleBase" id="RU361186"/>
    </source>
</evidence>
<evidence type="ECO:0000256" key="4">
    <source>
        <dbReference type="ARBA" id="ARBA00023157"/>
    </source>
</evidence>
<dbReference type="EC" id="3.2.1.-" evidence="9"/>
<dbReference type="Gene3D" id="3.20.20.40">
    <property type="entry name" value="1, 4-beta cellobiohydrolase"/>
    <property type="match status" value="1"/>
</dbReference>
<sequence>MARHGPEPRCRRRRRGRADGLVAHRRGHARPPPLPPGDTSSRTPAAPRAIHCRTGSWWGGSLGEVRRRTALVLASVFVPVIVVAAGFVFLVNAQSSGPFNAQRIYVDPQGAAATAVAEGNGDPVVERVAATPTAVWLTPEEHGRGEVGGYVRSVVADAATTGSVPVFVVYGVPNRDCGNFSVGGLSPTAYPEWVAEIASSLGEQRSVVIVEPDSLSLAIECEDEDEQVDAIAGAVSMLAETTAWVYVDGGHSNWRSADDMAALLRRVGIDRIRGFSTNVSNFNPTSDERDYAETLSALVGGAHYVIDTSRNGAGSNGDWCNPSGRALGATPLSEPTSGAMDANLWVKAPGESDGACNGGPRAGAWWPSAVEELGRNAGW</sequence>
<organism evidence="12 13">
    <name type="scientific">Labedella populi</name>
    <dbReference type="NCBI Taxonomy" id="2498850"/>
    <lineage>
        <taxon>Bacteria</taxon>
        <taxon>Bacillati</taxon>
        <taxon>Actinomycetota</taxon>
        <taxon>Actinomycetes</taxon>
        <taxon>Micrococcales</taxon>
        <taxon>Microbacteriaceae</taxon>
        <taxon>Labedella</taxon>
    </lineage>
</organism>
<dbReference type="InterPro" id="IPR001524">
    <property type="entry name" value="Glyco_hydro_6_CS"/>
</dbReference>
<dbReference type="Proteomes" id="UP000288603">
    <property type="component" value="Unassembled WGS sequence"/>
</dbReference>
<dbReference type="GO" id="GO:0030245">
    <property type="term" value="P:cellulose catabolic process"/>
    <property type="evidence" value="ECO:0007669"/>
    <property type="project" value="UniProtKB-KW"/>
</dbReference>
<evidence type="ECO:0000313" key="13">
    <source>
        <dbReference type="Proteomes" id="UP000288603"/>
    </source>
</evidence>
<comment type="similarity">
    <text evidence="9">Belongs to the glycosyl hydrolase family 6.</text>
</comment>
<accession>A0A3S3ZWX0</accession>
<keyword evidence="4" id="KW-1015">Disulfide bond</keyword>
<evidence type="ECO:0000256" key="5">
    <source>
        <dbReference type="ARBA" id="ARBA00023277"/>
    </source>
</evidence>
<evidence type="ECO:0000313" key="12">
    <source>
        <dbReference type="EMBL" id="RWZ68442.1"/>
    </source>
</evidence>
<keyword evidence="11" id="KW-1133">Transmembrane helix</keyword>
<gene>
    <name evidence="12" type="ORF">ELQ92_04290</name>
</gene>
<evidence type="ECO:0000256" key="2">
    <source>
        <dbReference type="ARBA" id="ARBA00022801"/>
    </source>
</evidence>
<keyword evidence="6 9" id="KW-0326">Glycosidase</keyword>
<keyword evidence="1" id="KW-0732">Signal</keyword>
<comment type="caution">
    <text evidence="12">The sequence shown here is derived from an EMBL/GenBank/DDBJ whole genome shotgun (WGS) entry which is preliminary data.</text>
</comment>
<evidence type="ECO:0000256" key="8">
    <source>
        <dbReference type="PROSITE-ProRule" id="PRU10057"/>
    </source>
</evidence>
<dbReference type="PANTHER" id="PTHR34876:SF4">
    <property type="entry name" value="1,4-BETA-D-GLUCAN CELLOBIOHYDROLASE C-RELATED"/>
    <property type="match status" value="1"/>
</dbReference>
<protein>
    <recommendedName>
        <fullName evidence="9">Glucanase</fullName>
        <ecNumber evidence="9">3.2.1.-</ecNumber>
    </recommendedName>
</protein>
<evidence type="ECO:0000256" key="7">
    <source>
        <dbReference type="ARBA" id="ARBA00023326"/>
    </source>
</evidence>
<name>A0A3S3ZWX0_9MICO</name>